<evidence type="ECO:0000256" key="9">
    <source>
        <dbReference type="HAMAP-Rule" id="MF_00624"/>
    </source>
</evidence>
<organism evidence="13 14">
    <name type="scientific">Arthrobacter wenxiniae</name>
    <dbReference type="NCBI Taxonomy" id="2713570"/>
    <lineage>
        <taxon>Bacteria</taxon>
        <taxon>Bacillati</taxon>
        <taxon>Actinomycetota</taxon>
        <taxon>Actinomycetes</taxon>
        <taxon>Micrococcales</taxon>
        <taxon>Micrococcaceae</taxon>
        <taxon>Arthrobacter</taxon>
    </lineage>
</organism>
<keyword evidence="5 9" id="KW-0547">Nucleotide-binding</keyword>
<dbReference type="Proteomes" id="UP000543556">
    <property type="component" value="Unassembled WGS sequence"/>
</dbReference>
<dbReference type="InterPro" id="IPR056818">
    <property type="entry name" value="GlmU/GlgC-like_hexapep"/>
</dbReference>
<evidence type="ECO:0000259" key="12">
    <source>
        <dbReference type="Pfam" id="PF24894"/>
    </source>
</evidence>
<dbReference type="AlphaFoldDB" id="A0A7Y7LZN3"/>
<evidence type="ECO:0000256" key="2">
    <source>
        <dbReference type="ARBA" id="ARBA00022600"/>
    </source>
</evidence>
<comment type="function">
    <text evidence="9">Involved in the biosynthesis of ADP-glucose, a building block required for the elongation reactions to produce glycogen. Catalyzes the reaction between ATP and alpha-D-glucose 1-phosphate (G1P) to produce pyrophosphate and ADP-Glc.</text>
</comment>
<evidence type="ECO:0000259" key="11">
    <source>
        <dbReference type="Pfam" id="PF00483"/>
    </source>
</evidence>
<evidence type="ECO:0000313" key="14">
    <source>
        <dbReference type="Proteomes" id="UP000543556"/>
    </source>
</evidence>
<dbReference type="InterPro" id="IPR005836">
    <property type="entry name" value="ADP_Glu_pyroP_CS"/>
</dbReference>
<dbReference type="NCBIfam" id="NF002023">
    <property type="entry name" value="PRK00844.1"/>
    <property type="match status" value="1"/>
</dbReference>
<dbReference type="EC" id="2.7.7.27" evidence="9"/>
<accession>A0A7Y7LZN3</accession>
<dbReference type="UniPathway" id="UPA00164"/>
<comment type="pathway">
    <text evidence="9">Glycan biosynthesis; glycogen biosynthesis.</text>
</comment>
<dbReference type="InterPro" id="IPR029044">
    <property type="entry name" value="Nucleotide-diphossugar_trans"/>
</dbReference>
<evidence type="ECO:0000256" key="5">
    <source>
        <dbReference type="ARBA" id="ARBA00022741"/>
    </source>
</evidence>
<evidence type="ECO:0000256" key="4">
    <source>
        <dbReference type="ARBA" id="ARBA00022695"/>
    </source>
</evidence>
<feature type="domain" description="Nucleotidyl transferase" evidence="11">
    <location>
        <begin position="8"/>
        <end position="282"/>
    </location>
</feature>
<dbReference type="SUPFAM" id="SSF51161">
    <property type="entry name" value="Trimeric LpxA-like enzymes"/>
    <property type="match status" value="1"/>
</dbReference>
<evidence type="ECO:0000256" key="8">
    <source>
        <dbReference type="ARBA" id="ARBA00023277"/>
    </source>
</evidence>
<dbReference type="GO" id="GO:0005978">
    <property type="term" value="P:glycogen biosynthetic process"/>
    <property type="evidence" value="ECO:0007669"/>
    <property type="project" value="UniProtKB-UniRule"/>
</dbReference>
<comment type="subunit">
    <text evidence="9">Homotetramer.</text>
</comment>
<evidence type="ECO:0000256" key="3">
    <source>
        <dbReference type="ARBA" id="ARBA00022679"/>
    </source>
</evidence>
<evidence type="ECO:0000313" key="13">
    <source>
        <dbReference type="EMBL" id="NVM94856.1"/>
    </source>
</evidence>
<dbReference type="CDD" id="cd02508">
    <property type="entry name" value="ADP_Glucose_PP"/>
    <property type="match status" value="1"/>
</dbReference>
<gene>
    <name evidence="9 13" type="primary">glgC</name>
    <name evidence="13" type="ORF">G6034_08025</name>
</gene>
<dbReference type="GO" id="GO:0005524">
    <property type="term" value="F:ATP binding"/>
    <property type="evidence" value="ECO:0007669"/>
    <property type="project" value="UniProtKB-KW"/>
</dbReference>
<dbReference type="InterPro" id="IPR023049">
    <property type="entry name" value="GlgC_bac"/>
</dbReference>
<feature type="site" description="Could play a key role in the communication between the regulatory and the substrate sites" evidence="9">
    <location>
        <position position="96"/>
    </location>
</feature>
<dbReference type="Pfam" id="PF00483">
    <property type="entry name" value="NTP_transferase"/>
    <property type="match status" value="1"/>
</dbReference>
<dbReference type="InterPro" id="IPR005835">
    <property type="entry name" value="NTP_transferase_dom"/>
</dbReference>
<name>A0A7Y7LZN3_9MICC</name>
<dbReference type="Gene3D" id="3.90.550.10">
    <property type="entry name" value="Spore Coat Polysaccharide Biosynthesis Protein SpsA, Chain A"/>
    <property type="match status" value="1"/>
</dbReference>
<comment type="catalytic activity">
    <reaction evidence="9">
        <text>alpha-D-glucose 1-phosphate + ATP + H(+) = ADP-alpha-D-glucose + diphosphate</text>
        <dbReference type="Rhea" id="RHEA:12120"/>
        <dbReference type="ChEBI" id="CHEBI:15378"/>
        <dbReference type="ChEBI" id="CHEBI:30616"/>
        <dbReference type="ChEBI" id="CHEBI:33019"/>
        <dbReference type="ChEBI" id="CHEBI:57498"/>
        <dbReference type="ChEBI" id="CHEBI:58601"/>
        <dbReference type="EC" id="2.7.7.27"/>
    </reaction>
</comment>
<feature type="site" description="Could play a key role in the communication between the regulatory and the substrate sites" evidence="9">
    <location>
        <position position="59"/>
    </location>
</feature>
<dbReference type="PROSITE" id="PS00809">
    <property type="entry name" value="ADP_GLC_PYROPHOSPH_2"/>
    <property type="match status" value="1"/>
</dbReference>
<feature type="binding site" evidence="9">
    <location>
        <begin position="185"/>
        <end position="186"/>
    </location>
    <ligand>
        <name>alpha-D-glucose 1-phosphate</name>
        <dbReference type="ChEBI" id="CHEBI:58601"/>
    </ligand>
</feature>
<comment type="caution">
    <text evidence="9">Lacks conserved residue(s) required for the propagation of feature annotation.</text>
</comment>
<evidence type="ECO:0000256" key="1">
    <source>
        <dbReference type="ARBA" id="ARBA00010443"/>
    </source>
</evidence>
<dbReference type="PANTHER" id="PTHR43523:SF2">
    <property type="entry name" value="GLUCOSE-1-PHOSPHATE ADENYLYLTRANSFERASE"/>
    <property type="match status" value="1"/>
</dbReference>
<feature type="binding site" evidence="9">
    <location>
        <position position="203"/>
    </location>
    <ligand>
        <name>alpha-D-glucose 1-phosphate</name>
        <dbReference type="ChEBI" id="CHEBI:58601"/>
    </ligand>
</feature>
<evidence type="ECO:0000256" key="10">
    <source>
        <dbReference type="SAM" id="MobiDB-lite"/>
    </source>
</evidence>
<sequence length="517" mass="54886">MPVKKVLAIVLAGGEGKRLMPLTADRAKPAVPFAGFRLVDFALSNLVNSGYLKIVVLTQYKSHSMDQHISQTWRMSTQLGNYVASVPAQQRRGKSWFLGSANAIYQSMNLIVDAAPDIVVVVGADHVYRMDFEQMVQSHIKSGARATVAAVRQPLAMADQFGVIEVDHSFDTGVTGAHKISAFVEKPASTPGLPDAPEQFLASMGNYVFDTDALVEALEQDALKSDTKNDMGGDIIPYFVDRDEAFVYDFTTNDIPDATDRDRNYWRDVGTIDSYYDAHMDLISPLPVFNLYNRAWPIYTRNTTSPPAKFVHGEHNSVGTALDSIVAPGVVVSGGVVENSVLSNDVFVGTGSRVMDSVVMDGVVVGAGAVVKRAIIDKFVRIPAGATVGVSQELDLARGFTVTDSGLTILRKGQVVPAPDADELALAKAAAAALPAAVELAVAEHRLHRQTLDQVVDNQLTAAETAAGLEGRRDLGAGGDSASRPAPAADGLTPATDGKGLPAAGSEGDVKAAKIVE</sequence>
<dbReference type="HAMAP" id="MF_00624">
    <property type="entry name" value="GlgC"/>
    <property type="match status" value="1"/>
</dbReference>
<keyword evidence="4 9" id="KW-0548">Nucleotidyltransferase</keyword>
<dbReference type="NCBIfam" id="TIGR02091">
    <property type="entry name" value="glgC"/>
    <property type="match status" value="1"/>
</dbReference>
<keyword evidence="2 9" id="KW-0321">Glycogen metabolism</keyword>
<feature type="compositionally biased region" description="Basic and acidic residues" evidence="10">
    <location>
        <begin position="508"/>
        <end position="517"/>
    </location>
</feature>
<keyword evidence="8 9" id="KW-0119">Carbohydrate metabolism</keyword>
<keyword evidence="14" id="KW-1185">Reference proteome</keyword>
<evidence type="ECO:0000256" key="7">
    <source>
        <dbReference type="ARBA" id="ARBA00023056"/>
    </source>
</evidence>
<dbReference type="EMBL" id="JAAMFM010000009">
    <property type="protein sequence ID" value="NVM94856.1"/>
    <property type="molecule type" value="Genomic_DNA"/>
</dbReference>
<dbReference type="PROSITE" id="PS00810">
    <property type="entry name" value="ADP_GLC_PYROPHOSPH_3"/>
    <property type="match status" value="1"/>
</dbReference>
<dbReference type="InterPro" id="IPR011004">
    <property type="entry name" value="Trimer_LpxA-like_sf"/>
</dbReference>
<keyword evidence="3 9" id="KW-0808">Transferase</keyword>
<comment type="similarity">
    <text evidence="1 9">Belongs to the bacterial/plant glucose-1-phosphate adenylyltransferase family.</text>
</comment>
<dbReference type="PANTHER" id="PTHR43523">
    <property type="entry name" value="GLUCOSE-1-PHOSPHATE ADENYLYLTRANSFERASE-RELATED"/>
    <property type="match status" value="1"/>
</dbReference>
<dbReference type="GO" id="GO:0008878">
    <property type="term" value="F:glucose-1-phosphate adenylyltransferase activity"/>
    <property type="evidence" value="ECO:0007669"/>
    <property type="project" value="UniProtKB-UniRule"/>
</dbReference>
<reference evidence="13 14" key="1">
    <citation type="submission" date="2020-02" db="EMBL/GenBank/DDBJ databases">
        <title>Genome sequence of strain AETb3-4.</title>
        <authorList>
            <person name="Gao J."/>
            <person name="Zhang X."/>
        </authorList>
    </citation>
    <scope>NUCLEOTIDE SEQUENCE [LARGE SCALE GENOMIC DNA]</scope>
    <source>
        <strain evidence="13 14">AETb3-4</strain>
    </source>
</reference>
<dbReference type="InterPro" id="IPR011831">
    <property type="entry name" value="ADP-Glc_PPase"/>
</dbReference>
<dbReference type="SUPFAM" id="SSF53448">
    <property type="entry name" value="Nucleotide-diphospho-sugar transferases"/>
    <property type="match status" value="1"/>
</dbReference>
<feature type="domain" description="Glucose-1-phosphate adenylyltransferase/Bifunctional protein GlmU-like C-terminal hexapeptide" evidence="12">
    <location>
        <begin position="306"/>
        <end position="409"/>
    </location>
</feature>
<keyword evidence="6 9" id="KW-0067">ATP-binding</keyword>
<protein>
    <recommendedName>
        <fullName evidence="9">Glucose-1-phosphate adenylyltransferase</fullName>
        <ecNumber evidence="9">2.7.7.27</ecNumber>
    </recommendedName>
    <alternativeName>
        <fullName evidence="9">ADP-glucose pyrophosphorylase</fullName>
        <shortName evidence="9">ADPGlc PPase</shortName>
    </alternativeName>
    <alternativeName>
        <fullName evidence="9">ADP-glucose synthase</fullName>
    </alternativeName>
</protein>
<proteinExistence type="inferred from homology"/>
<comment type="caution">
    <text evidence="13">The sequence shown here is derived from an EMBL/GenBank/DDBJ whole genome shotgun (WGS) entry which is preliminary data.</text>
</comment>
<dbReference type="Pfam" id="PF24894">
    <property type="entry name" value="Hexapep_GlmU"/>
    <property type="match status" value="1"/>
</dbReference>
<dbReference type="Gene3D" id="2.160.10.10">
    <property type="entry name" value="Hexapeptide repeat proteins"/>
    <property type="match status" value="1"/>
</dbReference>
<keyword evidence="7 9" id="KW-0320">Glycogen biosynthesis</keyword>
<dbReference type="PROSITE" id="PS00808">
    <property type="entry name" value="ADP_GLC_PYROPHOSPH_1"/>
    <property type="match status" value="1"/>
</dbReference>
<feature type="region of interest" description="Disordered" evidence="10">
    <location>
        <begin position="467"/>
        <end position="517"/>
    </location>
</feature>
<evidence type="ECO:0000256" key="6">
    <source>
        <dbReference type="ARBA" id="ARBA00022840"/>
    </source>
</evidence>
<feature type="binding site" evidence="9">
    <location>
        <position position="162"/>
    </location>
    <ligand>
        <name>alpha-D-glucose 1-phosphate</name>
        <dbReference type="ChEBI" id="CHEBI:58601"/>
    </ligand>
</feature>